<feature type="compositionally biased region" description="Acidic residues" evidence="6">
    <location>
        <begin position="145"/>
        <end position="173"/>
    </location>
</feature>
<keyword evidence="5" id="KW-0175">Coiled coil</keyword>
<evidence type="ECO:0000313" key="8">
    <source>
        <dbReference type="EMBL" id="KAF4638767.1"/>
    </source>
</evidence>
<dbReference type="PROSITE" id="PS51469">
    <property type="entry name" value="SUN"/>
    <property type="match status" value="1"/>
</dbReference>
<evidence type="ECO:0000313" key="9">
    <source>
        <dbReference type="Proteomes" id="UP000557509"/>
    </source>
</evidence>
<dbReference type="Pfam" id="PF07738">
    <property type="entry name" value="Sad1_UNC"/>
    <property type="match status" value="2"/>
</dbReference>
<evidence type="ECO:0000256" key="5">
    <source>
        <dbReference type="SAM" id="Coils"/>
    </source>
</evidence>
<comment type="subcellular location">
    <subcellularLocation>
        <location evidence="1">Membrane</location>
    </subcellularLocation>
</comment>
<dbReference type="VEuPathDB" id="ToxoDB:TGME49_250010"/>
<evidence type="ECO:0000259" key="7">
    <source>
        <dbReference type="PROSITE" id="PS51469"/>
    </source>
</evidence>
<accession>A0A7J6JV73</accession>
<dbReference type="AlphaFoldDB" id="A0A7J6JV73"/>
<keyword evidence="9" id="KW-1185">Reference proteome</keyword>
<dbReference type="GO" id="GO:0005635">
    <property type="term" value="C:nuclear envelope"/>
    <property type="evidence" value="ECO:0007669"/>
    <property type="project" value="UniProtKB-ARBA"/>
</dbReference>
<dbReference type="GO" id="GO:0043495">
    <property type="term" value="F:protein-membrane adaptor activity"/>
    <property type="evidence" value="ECO:0007669"/>
    <property type="project" value="TreeGrafter"/>
</dbReference>
<evidence type="ECO:0000256" key="3">
    <source>
        <dbReference type="ARBA" id="ARBA00022989"/>
    </source>
</evidence>
<protein>
    <submittedName>
        <fullName evidence="8">Sad1/UNC family protein</fullName>
    </submittedName>
</protein>
<feature type="compositionally biased region" description="Basic and acidic residues" evidence="6">
    <location>
        <begin position="193"/>
        <end position="204"/>
    </location>
</feature>
<dbReference type="PANTHER" id="PTHR12911">
    <property type="entry name" value="SAD1/UNC-84-LIKE PROTEIN-RELATED"/>
    <property type="match status" value="1"/>
</dbReference>
<sequence>MAGKREMSPEIFSRVPGVETSLSSQKHPAMDSFEREAEPGIGREAAHAVAFSRAYEHRRLTRPVLLERESPLYHRQSASRLSQSALSGIKARTQDTDSAACRRVAGQFAGSVDHAADVERPTGHGAAAAPRASPTFSAFARPEDAREEDAETDSEEDYDDEDEEEDEYEEEEASPLRPNRQNGRSPRPSASLRLERQPLPREGDPANPAPPAPRRVSLWGSILMHARRSLPFLGCDGPDGSLPPSPKPPAYDSEDLHQLGVSLLSSLSAPRYLARKLGKNLEHRLHALCPDDAGSGGTGATRLCRGAAEERGGESEKSFSCSAGSFSSLSRFPASDSTAHRRLEKNSFTPLSIRAHRVGAFDAPDVATLLWASLRRRLSQCFVFFFFLSVLFGVYRHLAWTASFSDPDRDLRGELPGTPAGRGSAAAWLVEKEIQKLRRELEEERAALSEYRERMQMQLKKHVASLTQKVEDNLESQRKDLEDLFVKLRGEKNAQGETEEGEQAQQLLADVDNLQEEIRGLEKRNEALETTVDDMRRNLAALAQKQDEGPQKSLLTQAFARKVEDLYTHLVVEEEQTIDWALESLGGRIVVSETAPPLLKPPSWASSVSAAMWSLVHGEEAAEAAGAVGFWAHKKPAVMLQPDRHAGSCYAFRGERGTVAIQLPTAVFVTSVAIDDVASDLFTASAPRRFRLWGFEDPRASSAVSRNSFTKNTGASLPSESNCGVLGRGRLCGWFSGFLTALGKQEDQGGGNLSGVRDSPLRVFLGEFEVKQRKKLVLFELKEKPVRPLRKIVFEFLNNFGHPYTCIYRLRVHGEKAVLKSTTLN</sequence>
<feature type="region of interest" description="Disordered" evidence="6">
    <location>
        <begin position="1"/>
        <end position="35"/>
    </location>
</feature>
<proteinExistence type="predicted"/>
<gene>
    <name evidence="8" type="ORF">TGRH88_063760</name>
</gene>
<dbReference type="InterPro" id="IPR012919">
    <property type="entry name" value="SUN_dom"/>
</dbReference>
<dbReference type="Proteomes" id="UP000557509">
    <property type="component" value="Unassembled WGS sequence"/>
</dbReference>
<evidence type="ECO:0000256" key="4">
    <source>
        <dbReference type="ARBA" id="ARBA00023136"/>
    </source>
</evidence>
<dbReference type="InterPro" id="IPR045119">
    <property type="entry name" value="SUN1-5"/>
</dbReference>
<feature type="domain" description="SUN" evidence="7">
    <location>
        <begin position="586"/>
        <end position="817"/>
    </location>
</feature>
<feature type="compositionally biased region" description="Low complexity" evidence="6">
    <location>
        <begin position="75"/>
        <end position="87"/>
    </location>
</feature>
<comment type="caution">
    <text evidence="8">The sequence shown here is derived from an EMBL/GenBank/DDBJ whole genome shotgun (WGS) entry which is preliminary data.</text>
</comment>
<feature type="coiled-coil region" evidence="5">
    <location>
        <begin position="427"/>
        <end position="545"/>
    </location>
</feature>
<reference evidence="8 9" key="1">
    <citation type="submission" date="2020-03" db="EMBL/GenBank/DDBJ databases">
        <title>Genome sequence of Toxoplasma gondii RH-88 strain.</title>
        <authorList>
            <person name="Lorenzi H.A."/>
            <person name="Venepally P."/>
            <person name="Rozenberg A."/>
            <person name="Sibley D."/>
        </authorList>
    </citation>
    <scope>NUCLEOTIDE SEQUENCE [LARGE SCALE GENOMIC DNA]</scope>
    <source>
        <strain evidence="8 9">RH-88</strain>
    </source>
</reference>
<keyword evidence="4" id="KW-0472">Membrane</keyword>
<organism evidence="8 9">
    <name type="scientific">Toxoplasma gondii</name>
    <dbReference type="NCBI Taxonomy" id="5811"/>
    <lineage>
        <taxon>Eukaryota</taxon>
        <taxon>Sar</taxon>
        <taxon>Alveolata</taxon>
        <taxon>Apicomplexa</taxon>
        <taxon>Conoidasida</taxon>
        <taxon>Coccidia</taxon>
        <taxon>Eucoccidiorida</taxon>
        <taxon>Eimeriorina</taxon>
        <taxon>Sarcocystidae</taxon>
        <taxon>Toxoplasma</taxon>
    </lineage>
</organism>
<feature type="region of interest" description="Disordered" evidence="6">
    <location>
        <begin position="115"/>
        <end position="214"/>
    </location>
</feature>
<evidence type="ECO:0000256" key="2">
    <source>
        <dbReference type="ARBA" id="ARBA00022692"/>
    </source>
</evidence>
<dbReference type="GO" id="GO:0016020">
    <property type="term" value="C:membrane"/>
    <property type="evidence" value="ECO:0007669"/>
    <property type="project" value="UniProtKB-SubCell"/>
</dbReference>
<feature type="region of interest" description="Disordered" evidence="6">
    <location>
        <begin position="67"/>
        <end position="99"/>
    </location>
</feature>
<evidence type="ECO:0000256" key="1">
    <source>
        <dbReference type="ARBA" id="ARBA00004370"/>
    </source>
</evidence>
<dbReference type="Gene3D" id="2.60.120.260">
    <property type="entry name" value="Galactose-binding domain-like"/>
    <property type="match status" value="1"/>
</dbReference>
<name>A0A7J6JV73_TOXGO</name>
<evidence type="ECO:0000256" key="6">
    <source>
        <dbReference type="SAM" id="MobiDB-lite"/>
    </source>
</evidence>
<dbReference type="EMBL" id="JAAUHK010000197">
    <property type="protein sequence ID" value="KAF4638767.1"/>
    <property type="molecule type" value="Genomic_DNA"/>
</dbReference>
<dbReference type="PANTHER" id="PTHR12911:SF8">
    <property type="entry name" value="KLAROID PROTEIN-RELATED"/>
    <property type="match status" value="1"/>
</dbReference>
<keyword evidence="2" id="KW-0812">Transmembrane</keyword>
<keyword evidence="3" id="KW-1133">Transmembrane helix</keyword>